<dbReference type="AlphaFoldDB" id="A0A9W8NI11"/>
<reference evidence="3" key="1">
    <citation type="submission" date="2022-07" db="EMBL/GenBank/DDBJ databases">
        <title>Genome Sequence of Xylaria arbuscula.</title>
        <authorList>
            <person name="Buettner E."/>
        </authorList>
    </citation>
    <scope>NUCLEOTIDE SEQUENCE</scope>
    <source>
        <strain evidence="3">VT107</strain>
    </source>
</reference>
<name>A0A9W8NI11_9PEZI</name>
<evidence type="ECO:0000313" key="4">
    <source>
        <dbReference type="Proteomes" id="UP001148614"/>
    </source>
</evidence>
<evidence type="ECO:0000256" key="2">
    <source>
        <dbReference type="SAM" id="Phobius"/>
    </source>
</evidence>
<keyword evidence="2" id="KW-1133">Transmembrane helix</keyword>
<feature type="transmembrane region" description="Helical" evidence="2">
    <location>
        <begin position="149"/>
        <end position="168"/>
    </location>
</feature>
<feature type="transmembrane region" description="Helical" evidence="2">
    <location>
        <begin position="20"/>
        <end position="41"/>
    </location>
</feature>
<evidence type="ECO:0000313" key="3">
    <source>
        <dbReference type="EMBL" id="KAJ3576911.1"/>
    </source>
</evidence>
<dbReference type="Proteomes" id="UP001148614">
    <property type="component" value="Unassembled WGS sequence"/>
</dbReference>
<accession>A0A9W8NI11</accession>
<gene>
    <name evidence="3" type="ORF">NPX13_g3554</name>
</gene>
<protein>
    <submittedName>
        <fullName evidence="3">Uncharacterized protein</fullName>
    </submittedName>
</protein>
<proteinExistence type="predicted"/>
<organism evidence="3 4">
    <name type="scientific">Xylaria arbuscula</name>
    <dbReference type="NCBI Taxonomy" id="114810"/>
    <lineage>
        <taxon>Eukaryota</taxon>
        <taxon>Fungi</taxon>
        <taxon>Dikarya</taxon>
        <taxon>Ascomycota</taxon>
        <taxon>Pezizomycotina</taxon>
        <taxon>Sordariomycetes</taxon>
        <taxon>Xylariomycetidae</taxon>
        <taxon>Xylariales</taxon>
        <taxon>Xylariaceae</taxon>
        <taxon>Xylaria</taxon>
    </lineage>
</organism>
<sequence length="442" mass="49870">MSSPLLELATRTWAGRTSVILQQASSWMFTYVPVLLLNGLAQSHISTISCSKLSLLPRIVPGLKPGYENPVTYILEGTLAVAETGVVAHGVPDWLDVMLGSKLNVHSYDFQIWRLDALETPPLPPDASKDPYGIPTVHPQIQLAAFPRFLLLSSVILTYGLIVTVGVLRDWTGLLALVLLCFFTSIGSLARRNRLAFRMPLWKPESAPPEPRHVVLIIGTRIVVIRTTKYLEEVILWGNPREIPIFQSSTRAWLHFISFFSYMAGLFLLANATPETQVAFATILAIISLSLLHPEYTDFPRSHSIIPSFKIETHREFLPGCEDAASYKHDLRGEEAFPSFTRTLWYAIYATKSIRWVVRARCVPSNDKWLLWLDEAYKNIGDINWPAVHEMERIMQGGDTRASAIVYGTRRSSEDKDEDENETVDQGRDRNDLITPVPVENW</sequence>
<feature type="transmembrane region" description="Helical" evidence="2">
    <location>
        <begin position="252"/>
        <end position="270"/>
    </location>
</feature>
<evidence type="ECO:0000256" key="1">
    <source>
        <dbReference type="SAM" id="MobiDB-lite"/>
    </source>
</evidence>
<keyword evidence="4" id="KW-1185">Reference proteome</keyword>
<feature type="transmembrane region" description="Helical" evidence="2">
    <location>
        <begin position="174"/>
        <end position="190"/>
    </location>
</feature>
<dbReference type="EMBL" id="JANPWZ010000449">
    <property type="protein sequence ID" value="KAJ3576911.1"/>
    <property type="molecule type" value="Genomic_DNA"/>
</dbReference>
<feature type="region of interest" description="Disordered" evidence="1">
    <location>
        <begin position="408"/>
        <end position="442"/>
    </location>
</feature>
<comment type="caution">
    <text evidence="3">The sequence shown here is derived from an EMBL/GenBank/DDBJ whole genome shotgun (WGS) entry which is preliminary data.</text>
</comment>
<keyword evidence="2" id="KW-0472">Membrane</keyword>
<keyword evidence="2" id="KW-0812">Transmembrane</keyword>